<comment type="similarity">
    <text evidence="3 11">Belongs to the FliG family.</text>
</comment>
<evidence type="ECO:0000256" key="3">
    <source>
        <dbReference type="ARBA" id="ARBA00010299"/>
    </source>
</evidence>
<dbReference type="PRINTS" id="PR00954">
    <property type="entry name" value="FLGMOTORFLIG"/>
</dbReference>
<evidence type="ECO:0000259" key="12">
    <source>
        <dbReference type="Pfam" id="PF01706"/>
    </source>
</evidence>
<dbReference type="Gene3D" id="1.10.220.30">
    <property type="match status" value="3"/>
</dbReference>
<evidence type="ECO:0000256" key="8">
    <source>
        <dbReference type="ARBA" id="ARBA00023136"/>
    </source>
</evidence>
<comment type="function">
    <text evidence="10 11">FliG is one of three proteins (FliG, FliN, FliM) that forms the rotor-mounted switch complex (C ring), located at the base of the basal body. This complex interacts with the CheY and CheZ chemotaxis proteins, in addition to contacting components of the motor that determine the direction of flagellar rotation.</text>
</comment>
<comment type="subcellular location">
    <subcellularLocation>
        <location evidence="1 11">Bacterial flagellum basal body</location>
    </subcellularLocation>
    <subcellularLocation>
        <location evidence="11">Cell inner membrane</location>
        <topology evidence="11">Peripheral membrane protein</topology>
        <orientation evidence="11">Cytoplasmic side</orientation>
    </subcellularLocation>
    <subcellularLocation>
        <location evidence="2">Cell membrane</location>
        <topology evidence="2">Peripheral membrane protein</topology>
        <orientation evidence="2">Cytoplasmic side</orientation>
    </subcellularLocation>
</comment>
<name>A0A0P7WW83_9RHOB</name>
<gene>
    <name evidence="16" type="primary">fliG</name>
    <name evidence="15" type="ORF">Ga0058931_2181</name>
    <name evidence="16" type="ORF">HLUCCA05_02460</name>
</gene>
<keyword evidence="11" id="KW-0997">Cell inner membrane</keyword>
<keyword evidence="18" id="KW-1185">Reference proteome</keyword>
<dbReference type="PATRIC" id="fig|1666912.4.peg.1643"/>
<dbReference type="Proteomes" id="UP000050413">
    <property type="component" value="Unassembled WGS sequence"/>
</dbReference>
<dbReference type="InterPro" id="IPR000090">
    <property type="entry name" value="Flg_Motor_Flig"/>
</dbReference>
<dbReference type="AlphaFoldDB" id="A0A0P7WW83"/>
<dbReference type="EMBL" id="LJSG01000002">
    <property type="protein sequence ID" value="KPP95539.1"/>
    <property type="molecule type" value="Genomic_DNA"/>
</dbReference>
<keyword evidence="16" id="KW-0969">Cilium</keyword>
<dbReference type="SUPFAM" id="SSF48029">
    <property type="entry name" value="FliG"/>
    <property type="match status" value="2"/>
</dbReference>
<evidence type="ECO:0000256" key="9">
    <source>
        <dbReference type="ARBA" id="ARBA00023143"/>
    </source>
</evidence>
<evidence type="ECO:0000256" key="1">
    <source>
        <dbReference type="ARBA" id="ARBA00004117"/>
    </source>
</evidence>
<evidence type="ECO:0000256" key="11">
    <source>
        <dbReference type="PIRNR" id="PIRNR003161"/>
    </source>
</evidence>
<evidence type="ECO:0000313" key="15">
    <source>
        <dbReference type="EMBL" id="CUX82124.1"/>
    </source>
</evidence>
<feature type="domain" description="Flagellar motor switch protein FliG C-terminal" evidence="12">
    <location>
        <begin position="221"/>
        <end position="327"/>
    </location>
</feature>
<dbReference type="Pfam" id="PF14841">
    <property type="entry name" value="FliG_M"/>
    <property type="match status" value="1"/>
</dbReference>
<evidence type="ECO:0000256" key="5">
    <source>
        <dbReference type="ARBA" id="ARBA00022475"/>
    </source>
</evidence>
<evidence type="ECO:0000256" key="6">
    <source>
        <dbReference type="ARBA" id="ARBA00022500"/>
    </source>
</evidence>
<dbReference type="InterPro" id="IPR032779">
    <property type="entry name" value="FliG_M"/>
</dbReference>
<keyword evidence="8 11" id="KW-0472">Membrane</keyword>
<feature type="domain" description="Flagellar motor switch protein FliG middle" evidence="13">
    <location>
        <begin position="120"/>
        <end position="191"/>
    </location>
</feature>
<evidence type="ECO:0000313" key="16">
    <source>
        <dbReference type="EMBL" id="KPP95539.1"/>
    </source>
</evidence>
<reference evidence="16 17" key="1">
    <citation type="submission" date="2015-09" db="EMBL/GenBank/DDBJ databases">
        <title>Identification and resolution of microdiversity through metagenomic sequencing of parallel consortia.</title>
        <authorList>
            <person name="Nelson W.C."/>
            <person name="Romine M.F."/>
            <person name="Lindemann S.R."/>
        </authorList>
    </citation>
    <scope>NUCLEOTIDE SEQUENCE [LARGE SCALE GENOMIC DNA]</scope>
    <source>
        <strain evidence="16">HL-91</strain>
    </source>
</reference>
<keyword evidence="16" id="KW-0282">Flagellum</keyword>
<evidence type="ECO:0000313" key="18">
    <source>
        <dbReference type="Proteomes" id="UP000182045"/>
    </source>
</evidence>
<dbReference type="InterPro" id="IPR011002">
    <property type="entry name" value="FliG_a-hlx"/>
</dbReference>
<evidence type="ECO:0000259" key="14">
    <source>
        <dbReference type="Pfam" id="PF14842"/>
    </source>
</evidence>
<keyword evidence="9 11" id="KW-0975">Bacterial flagellum</keyword>
<dbReference type="GO" id="GO:0005886">
    <property type="term" value="C:plasma membrane"/>
    <property type="evidence" value="ECO:0007669"/>
    <property type="project" value="UniProtKB-SubCell"/>
</dbReference>
<dbReference type="OrthoDB" id="9780302at2"/>
<dbReference type="Pfam" id="PF01706">
    <property type="entry name" value="FliG_C"/>
    <property type="match status" value="1"/>
</dbReference>
<dbReference type="PIRSF" id="PIRSF003161">
    <property type="entry name" value="FliG"/>
    <property type="match status" value="1"/>
</dbReference>
<dbReference type="STRING" id="1666912.Ga0058931_2181"/>
<keyword evidence="7 11" id="KW-0283">Flagellar rotation</keyword>
<sequence length="336" mass="36341">MSAVASFGPATQDAAKLILMFGEEVAAEVFRKLSPAEVQHLGAAVYAIEDVNEDEADRVLEDFLTKLAGETGLAYRAGGYVRSVLSDAFGPDRAQSVLARINPLSLERPIELLDWMDAATVLDVVSDEHPQIIALVIACLDATRGSIVLTSLDEELQSDILRRIATLGTVTPEALADLEKVLQRKFKASSSSSASQIGGVKAAARIMNFMRSDAEARILKDIRKDNKDLMTAIQDNMFVFDNLGKSDDRSLQTLLRAIDPEQLVLALKGADDVLRERLLSCMSLRAAAGIRDEMEALGPVRLSEVQEAQKRIVASAREMADAGTIVLAGRGGEEMV</sequence>
<reference evidence="15 18" key="2">
    <citation type="submission" date="2016-01" db="EMBL/GenBank/DDBJ databases">
        <authorList>
            <person name="Varghese N."/>
        </authorList>
    </citation>
    <scope>NUCLEOTIDE SEQUENCE [LARGE SCALE GENOMIC DNA]</scope>
    <source>
        <strain evidence="15 18">HL-91</strain>
    </source>
</reference>
<proteinExistence type="inferred from homology"/>
<evidence type="ECO:0000313" key="17">
    <source>
        <dbReference type="Proteomes" id="UP000050413"/>
    </source>
</evidence>
<dbReference type="EMBL" id="FBYC01000004">
    <property type="protein sequence ID" value="CUX82124.1"/>
    <property type="molecule type" value="Genomic_DNA"/>
</dbReference>
<keyword evidence="5 11" id="KW-1003">Cell membrane</keyword>
<evidence type="ECO:0000256" key="2">
    <source>
        <dbReference type="ARBA" id="ARBA00004413"/>
    </source>
</evidence>
<dbReference type="PANTHER" id="PTHR30534">
    <property type="entry name" value="FLAGELLAR MOTOR SWITCH PROTEIN FLIG"/>
    <property type="match status" value="1"/>
</dbReference>
<evidence type="ECO:0000256" key="10">
    <source>
        <dbReference type="ARBA" id="ARBA00025598"/>
    </source>
</evidence>
<evidence type="ECO:0000256" key="7">
    <source>
        <dbReference type="ARBA" id="ARBA00022779"/>
    </source>
</evidence>
<dbReference type="InterPro" id="IPR023087">
    <property type="entry name" value="Flg_Motor_Flig_C"/>
</dbReference>
<dbReference type="GO" id="GO:0071973">
    <property type="term" value="P:bacterial-type flagellum-dependent cell motility"/>
    <property type="evidence" value="ECO:0007669"/>
    <property type="project" value="InterPro"/>
</dbReference>
<accession>A0A0P7WW83</accession>
<comment type="caution">
    <text evidence="16">The sequence shown here is derived from an EMBL/GenBank/DDBJ whole genome shotgun (WGS) entry which is preliminary data.</text>
</comment>
<dbReference type="PANTHER" id="PTHR30534:SF0">
    <property type="entry name" value="FLAGELLAR MOTOR SWITCH PROTEIN FLIG"/>
    <property type="match status" value="1"/>
</dbReference>
<organism evidence="16 17">
    <name type="scientific">Roseibaca calidilacus</name>
    <dbReference type="NCBI Taxonomy" id="1666912"/>
    <lineage>
        <taxon>Bacteria</taxon>
        <taxon>Pseudomonadati</taxon>
        <taxon>Pseudomonadota</taxon>
        <taxon>Alphaproteobacteria</taxon>
        <taxon>Rhodobacterales</taxon>
        <taxon>Paracoccaceae</taxon>
        <taxon>Roseinatronobacter</taxon>
    </lineage>
</organism>
<dbReference type="RefSeq" id="WP_072246355.1">
    <property type="nucleotide sequence ID" value="NZ_FBYC01000004.1"/>
</dbReference>
<keyword evidence="6 11" id="KW-0145">Chemotaxis</keyword>
<dbReference type="InterPro" id="IPR028263">
    <property type="entry name" value="FliG_N"/>
</dbReference>
<dbReference type="GO" id="GO:0003774">
    <property type="term" value="F:cytoskeletal motor activity"/>
    <property type="evidence" value="ECO:0007669"/>
    <property type="project" value="InterPro"/>
</dbReference>
<dbReference type="GO" id="GO:0006935">
    <property type="term" value="P:chemotaxis"/>
    <property type="evidence" value="ECO:0007669"/>
    <property type="project" value="UniProtKB-KW"/>
</dbReference>
<dbReference type="GO" id="GO:0009425">
    <property type="term" value="C:bacterial-type flagellum basal body"/>
    <property type="evidence" value="ECO:0007669"/>
    <property type="project" value="UniProtKB-SubCell"/>
</dbReference>
<feature type="domain" description="Flagellar motor switch protein FliG N-terminal" evidence="14">
    <location>
        <begin position="11"/>
        <end position="104"/>
    </location>
</feature>
<dbReference type="NCBIfam" id="TIGR00207">
    <property type="entry name" value="fliG"/>
    <property type="match status" value="1"/>
</dbReference>
<evidence type="ECO:0000256" key="4">
    <source>
        <dbReference type="ARBA" id="ARBA00021870"/>
    </source>
</evidence>
<evidence type="ECO:0000259" key="13">
    <source>
        <dbReference type="Pfam" id="PF14841"/>
    </source>
</evidence>
<keyword evidence="16" id="KW-0966">Cell projection</keyword>
<dbReference type="Proteomes" id="UP000182045">
    <property type="component" value="Unassembled WGS sequence"/>
</dbReference>
<dbReference type="Pfam" id="PF14842">
    <property type="entry name" value="FliG_N"/>
    <property type="match status" value="1"/>
</dbReference>
<protein>
    <recommendedName>
        <fullName evidence="4 11">Flagellar motor switch protein FliG</fullName>
    </recommendedName>
</protein>